<evidence type="ECO:0000256" key="6">
    <source>
        <dbReference type="ARBA" id="ARBA00022989"/>
    </source>
</evidence>
<evidence type="ECO:0000256" key="5">
    <source>
        <dbReference type="ARBA" id="ARBA00022906"/>
    </source>
</evidence>
<dbReference type="GO" id="GO:0005385">
    <property type="term" value="F:zinc ion transmembrane transporter activity"/>
    <property type="evidence" value="ECO:0007669"/>
    <property type="project" value="TreeGrafter"/>
</dbReference>
<proteinExistence type="inferred from homology"/>
<keyword evidence="4 9" id="KW-0812">Transmembrane</keyword>
<evidence type="ECO:0000256" key="8">
    <source>
        <dbReference type="ARBA" id="ARBA00023136"/>
    </source>
</evidence>
<feature type="transmembrane region" description="Helical" evidence="9">
    <location>
        <begin position="178"/>
        <end position="199"/>
    </location>
</feature>
<protein>
    <submittedName>
        <fullName evidence="12">Cation transporter</fullName>
    </submittedName>
</protein>
<evidence type="ECO:0000256" key="4">
    <source>
        <dbReference type="ARBA" id="ARBA00022692"/>
    </source>
</evidence>
<dbReference type="EMBL" id="CP033065">
    <property type="protein sequence ID" value="AYM86619.1"/>
    <property type="molecule type" value="Genomic_DNA"/>
</dbReference>
<dbReference type="GO" id="GO:0005886">
    <property type="term" value="C:plasma membrane"/>
    <property type="evidence" value="ECO:0007669"/>
    <property type="project" value="TreeGrafter"/>
</dbReference>
<evidence type="ECO:0000256" key="3">
    <source>
        <dbReference type="ARBA" id="ARBA00022448"/>
    </source>
</evidence>
<keyword evidence="6 9" id="KW-1133">Transmembrane helix</keyword>
<dbReference type="NCBIfam" id="TIGR01297">
    <property type="entry name" value="CDF"/>
    <property type="match status" value="1"/>
</dbReference>
<feature type="transmembrane region" description="Helical" evidence="9">
    <location>
        <begin position="150"/>
        <end position="172"/>
    </location>
</feature>
<keyword evidence="8 9" id="KW-0472">Membrane</keyword>
<keyword evidence="5" id="KW-0864">Zinc transport</keyword>
<evidence type="ECO:0000256" key="7">
    <source>
        <dbReference type="ARBA" id="ARBA00023065"/>
    </source>
</evidence>
<dbReference type="InterPro" id="IPR027470">
    <property type="entry name" value="Cation_efflux_CTD"/>
</dbReference>
<evidence type="ECO:0000313" key="12">
    <source>
        <dbReference type="EMBL" id="AYM86619.1"/>
    </source>
</evidence>
<dbReference type="InterPro" id="IPR036837">
    <property type="entry name" value="Cation_efflux_CTD_sf"/>
</dbReference>
<dbReference type="PANTHER" id="PTHR11562:SF17">
    <property type="entry name" value="RE54080P-RELATED"/>
    <property type="match status" value="1"/>
</dbReference>
<dbReference type="AlphaFoldDB" id="A0AAD0XCQ7"/>
<dbReference type="InterPro" id="IPR050681">
    <property type="entry name" value="CDF/SLC30A"/>
</dbReference>
<reference evidence="12 13" key="1">
    <citation type="submission" date="2018-10" db="EMBL/GenBank/DDBJ databases">
        <title>Complete Genome Sequence and Transcriptomic Profiles of a Marine Bacterium, Pseudoalteromonas agarivorans Hao 2018.</title>
        <authorList>
            <person name="Hao L."/>
        </authorList>
    </citation>
    <scope>NUCLEOTIDE SEQUENCE [LARGE SCALE GENOMIC DNA]</scope>
    <source>
        <strain evidence="12 13">Hao 2018</strain>
    </source>
</reference>
<dbReference type="InterPro" id="IPR027469">
    <property type="entry name" value="Cation_efflux_TMD_sf"/>
</dbReference>
<keyword evidence="3" id="KW-0813">Transport</keyword>
<comment type="similarity">
    <text evidence="2">Belongs to the cation diffusion facilitator (CDF) transporter (TC 2.A.4) family. SLC30A subfamily.</text>
</comment>
<keyword evidence="5" id="KW-0862">Zinc</keyword>
<organism evidence="12 13">
    <name type="scientific">Pseudoalteromonas agarivorans</name>
    <dbReference type="NCBI Taxonomy" id="176102"/>
    <lineage>
        <taxon>Bacteria</taxon>
        <taxon>Pseudomonadati</taxon>
        <taxon>Pseudomonadota</taxon>
        <taxon>Gammaproteobacteria</taxon>
        <taxon>Alteromonadales</taxon>
        <taxon>Pseudoalteromonadaceae</taxon>
        <taxon>Pseudoalteromonas</taxon>
    </lineage>
</organism>
<name>A0AAD0XCQ7_9GAMM</name>
<evidence type="ECO:0000256" key="9">
    <source>
        <dbReference type="SAM" id="Phobius"/>
    </source>
</evidence>
<evidence type="ECO:0000313" key="13">
    <source>
        <dbReference type="Proteomes" id="UP000279995"/>
    </source>
</evidence>
<feature type="domain" description="Cation efflux protein transmembrane" evidence="10">
    <location>
        <begin position="18"/>
        <end position="203"/>
    </location>
</feature>
<dbReference type="Pfam" id="PF16916">
    <property type="entry name" value="ZT_dimer"/>
    <property type="match status" value="1"/>
</dbReference>
<sequence>MSHDHSHHISHYNRAFAIGVLLNLIFVVIEAGYGFFANSLALLADAGHNLSDVVSLLLAWGANVLASKAATDKRTFGYKKSTVLASLMSSVLLMAALASIAWHAIERFENPQPVTGMTVIVVSLIGVVINTLTALLFVQGQKHDLNIRGAFLHMAADAAVSLGVVIAGIVILFKNWQWVDPVVSLSIVVIVFIGTWGLFKDSLNYATDAVPKNISIEKLKQYFLSIEHVTGVHGLHVWPLSTTESALIVHLVTDNNALNNDFLIEVQHHLHDHFDIEHATIQVESSQGSTGCMFNHGHAHG</sequence>
<dbReference type="Gene3D" id="1.20.1510.10">
    <property type="entry name" value="Cation efflux protein transmembrane domain"/>
    <property type="match status" value="1"/>
</dbReference>
<feature type="transmembrane region" description="Helical" evidence="9">
    <location>
        <begin position="117"/>
        <end position="138"/>
    </location>
</feature>
<dbReference type="Pfam" id="PF01545">
    <property type="entry name" value="Cation_efflux"/>
    <property type="match status" value="1"/>
</dbReference>
<comment type="subcellular location">
    <subcellularLocation>
        <location evidence="1">Membrane</location>
        <topology evidence="1">Multi-pass membrane protein</topology>
    </subcellularLocation>
</comment>
<dbReference type="InterPro" id="IPR058533">
    <property type="entry name" value="Cation_efflux_TM"/>
</dbReference>
<dbReference type="RefSeq" id="WP_121637463.1">
    <property type="nucleotide sequence ID" value="NZ_CP033065.1"/>
</dbReference>
<evidence type="ECO:0000256" key="2">
    <source>
        <dbReference type="ARBA" id="ARBA00008873"/>
    </source>
</evidence>
<feature type="transmembrane region" description="Helical" evidence="9">
    <location>
        <begin position="12"/>
        <end position="33"/>
    </location>
</feature>
<dbReference type="InterPro" id="IPR002524">
    <property type="entry name" value="Cation_efflux"/>
</dbReference>
<feature type="domain" description="Cation efflux protein cytoplasmic" evidence="11">
    <location>
        <begin position="211"/>
        <end position="285"/>
    </location>
</feature>
<evidence type="ECO:0000256" key="1">
    <source>
        <dbReference type="ARBA" id="ARBA00004141"/>
    </source>
</evidence>
<feature type="transmembrane region" description="Helical" evidence="9">
    <location>
        <begin position="83"/>
        <end position="105"/>
    </location>
</feature>
<evidence type="ECO:0000259" key="10">
    <source>
        <dbReference type="Pfam" id="PF01545"/>
    </source>
</evidence>
<evidence type="ECO:0000259" key="11">
    <source>
        <dbReference type="Pfam" id="PF16916"/>
    </source>
</evidence>
<accession>A0AAD0XCQ7</accession>
<dbReference type="Proteomes" id="UP000279995">
    <property type="component" value="Chromosome I"/>
</dbReference>
<gene>
    <name evidence="12" type="ORF">D9T18_07815</name>
</gene>
<keyword evidence="7" id="KW-0406">Ion transport</keyword>
<dbReference type="SUPFAM" id="SSF160240">
    <property type="entry name" value="Cation efflux protein cytoplasmic domain-like"/>
    <property type="match status" value="1"/>
</dbReference>
<dbReference type="PANTHER" id="PTHR11562">
    <property type="entry name" value="CATION EFFLUX PROTEIN/ ZINC TRANSPORTER"/>
    <property type="match status" value="1"/>
</dbReference>
<dbReference type="SUPFAM" id="SSF161111">
    <property type="entry name" value="Cation efflux protein transmembrane domain-like"/>
    <property type="match status" value="1"/>
</dbReference>